<sequence>MFRNNNLSVCRRLARREFRFHKSRNLLAVLSAALTMALFTVLSVTVQSLVGSIHEYSISEMHATEEMYRQLLVSQLPELLPYVLSFIPVFCCGFLIIYNIFRIGVDADIRFYGKLITLGMTPRQIRAIWYELALAVCGLGVPLGAALGIGGAVLFEHEILSFSKIPIGLILSLKGIAAAGALTTLTVLVSGFRPARITSGLSPTAAARYMELPGRRDQSQETYRKKRITPRRMAVYHLAHSKRRTAVVIASLSLAFILLSCVYVQYISADPEIYLHHVAFSDYTLSAVRDGGNDTYVSSDLEPSFVRQAEALPGVSRGGALYKQEVWLNLEDRVYNRLTNYFESEGGWRLKEMQADQYWTRAYENMRKSHTCVGLVYGVDSGYTQLLAGPDRLIDGTLDAEQFAAGGYAIAEGADGEGGQPNYHVGERVEIGGRTFEIMALSKAPAYQRTDHDSAESAFSLGLFIPEESFRQLFPKRGICELYLNVEEVERAAVDRWLTDYRNTKDPFLDIRSKTALRETFDRQIRSGAAVGALLALTFGLIGIFNLANTLTAGILSRSQEFIACLKLGMSDKQLLYSMLWEGVCVTGLVLAVVYPLSLLAAGPGMYLYLTKISSLWAYQYRFSIRPLLACTPILLAVSAGIPLLCYRVVKRQSFRY</sequence>
<feature type="transmembrane region" description="Helical" evidence="7">
    <location>
        <begin position="246"/>
        <end position="266"/>
    </location>
</feature>
<dbReference type="RefSeq" id="WP_238720489.1">
    <property type="nucleotide sequence ID" value="NZ_JAHQCW010000002.1"/>
</dbReference>
<reference evidence="9" key="1">
    <citation type="submission" date="2021-06" db="EMBL/GenBank/DDBJ databases">
        <title>Description of novel taxa of the family Lachnospiraceae.</title>
        <authorList>
            <person name="Chaplin A.V."/>
            <person name="Sokolova S.R."/>
            <person name="Pikina A.P."/>
            <person name="Korzhanova M."/>
            <person name="Belova V."/>
            <person name="Korostin D."/>
            <person name="Efimov B.A."/>
        </authorList>
    </citation>
    <scope>NUCLEOTIDE SEQUENCE</scope>
    <source>
        <strain evidence="9">ASD5720</strain>
    </source>
</reference>
<dbReference type="PANTHER" id="PTHR30572">
    <property type="entry name" value="MEMBRANE COMPONENT OF TRANSPORTER-RELATED"/>
    <property type="match status" value="1"/>
</dbReference>
<dbReference type="InterPro" id="IPR050250">
    <property type="entry name" value="Macrolide_Exporter_MacB"/>
</dbReference>
<evidence type="ECO:0000256" key="1">
    <source>
        <dbReference type="ARBA" id="ARBA00004651"/>
    </source>
</evidence>
<feature type="domain" description="ABC3 transporter permease C-terminal" evidence="8">
    <location>
        <begin position="535"/>
        <end position="653"/>
    </location>
</feature>
<feature type="transmembrane region" description="Helical" evidence="7">
    <location>
        <begin position="167"/>
        <end position="189"/>
    </location>
</feature>
<evidence type="ECO:0000313" key="9">
    <source>
        <dbReference type="EMBL" id="MBU9735381.1"/>
    </source>
</evidence>
<feature type="domain" description="ABC3 transporter permease C-terminal" evidence="8">
    <location>
        <begin position="92"/>
        <end position="202"/>
    </location>
</feature>
<feature type="transmembrane region" description="Helical" evidence="7">
    <location>
        <begin position="128"/>
        <end position="155"/>
    </location>
</feature>
<dbReference type="Proteomes" id="UP000712157">
    <property type="component" value="Unassembled WGS sequence"/>
</dbReference>
<evidence type="ECO:0000256" key="2">
    <source>
        <dbReference type="ARBA" id="ARBA00022475"/>
    </source>
</evidence>
<evidence type="ECO:0000313" key="10">
    <source>
        <dbReference type="Proteomes" id="UP000712157"/>
    </source>
</evidence>
<feature type="transmembrane region" description="Helical" evidence="7">
    <location>
        <begin position="627"/>
        <end position="650"/>
    </location>
</feature>
<feature type="transmembrane region" description="Helical" evidence="7">
    <location>
        <begin position="528"/>
        <end position="548"/>
    </location>
</feature>
<dbReference type="GO" id="GO:0022857">
    <property type="term" value="F:transmembrane transporter activity"/>
    <property type="evidence" value="ECO:0007669"/>
    <property type="project" value="TreeGrafter"/>
</dbReference>
<keyword evidence="10" id="KW-1185">Reference proteome</keyword>
<evidence type="ECO:0000256" key="4">
    <source>
        <dbReference type="ARBA" id="ARBA00022989"/>
    </source>
</evidence>
<feature type="transmembrane region" description="Helical" evidence="7">
    <location>
        <begin position="79"/>
        <end position="101"/>
    </location>
</feature>
<keyword evidence="4 7" id="KW-1133">Transmembrane helix</keyword>
<name>A0A949K2L7_9FIRM</name>
<evidence type="ECO:0000256" key="6">
    <source>
        <dbReference type="ARBA" id="ARBA00038076"/>
    </source>
</evidence>
<comment type="similarity">
    <text evidence="6">Belongs to the ABC-4 integral membrane protein family.</text>
</comment>
<gene>
    <name evidence="9" type="ORF">KTH89_02465</name>
</gene>
<comment type="subcellular location">
    <subcellularLocation>
        <location evidence="1">Cell membrane</location>
        <topology evidence="1">Multi-pass membrane protein</topology>
    </subcellularLocation>
</comment>
<organism evidence="9 10">
    <name type="scientific">Diplocloster agilis</name>
    <dbReference type="NCBI Taxonomy" id="2850323"/>
    <lineage>
        <taxon>Bacteria</taxon>
        <taxon>Bacillati</taxon>
        <taxon>Bacillota</taxon>
        <taxon>Clostridia</taxon>
        <taxon>Lachnospirales</taxon>
        <taxon>Lachnospiraceae</taxon>
        <taxon>Diplocloster</taxon>
    </lineage>
</organism>
<evidence type="ECO:0000256" key="3">
    <source>
        <dbReference type="ARBA" id="ARBA00022692"/>
    </source>
</evidence>
<keyword evidence="3 7" id="KW-0812">Transmembrane</keyword>
<protein>
    <submittedName>
        <fullName evidence="9">ABC transporter permease</fullName>
    </submittedName>
</protein>
<feature type="transmembrane region" description="Helical" evidence="7">
    <location>
        <begin position="580"/>
        <end position="607"/>
    </location>
</feature>
<accession>A0A949K2L7</accession>
<proteinExistence type="inferred from homology"/>
<dbReference type="Pfam" id="PF02687">
    <property type="entry name" value="FtsX"/>
    <property type="match status" value="2"/>
</dbReference>
<dbReference type="PANTHER" id="PTHR30572:SF4">
    <property type="entry name" value="ABC TRANSPORTER PERMEASE YTRF"/>
    <property type="match status" value="1"/>
</dbReference>
<keyword evidence="2" id="KW-1003">Cell membrane</keyword>
<keyword evidence="5 7" id="KW-0472">Membrane</keyword>
<dbReference type="AlphaFoldDB" id="A0A949K2L7"/>
<dbReference type="InterPro" id="IPR003838">
    <property type="entry name" value="ABC3_permease_C"/>
</dbReference>
<comment type="caution">
    <text evidence="9">The sequence shown here is derived from an EMBL/GenBank/DDBJ whole genome shotgun (WGS) entry which is preliminary data.</text>
</comment>
<evidence type="ECO:0000256" key="7">
    <source>
        <dbReference type="SAM" id="Phobius"/>
    </source>
</evidence>
<evidence type="ECO:0000259" key="8">
    <source>
        <dbReference type="Pfam" id="PF02687"/>
    </source>
</evidence>
<dbReference type="EMBL" id="JAHQCW010000002">
    <property type="protein sequence ID" value="MBU9735381.1"/>
    <property type="molecule type" value="Genomic_DNA"/>
</dbReference>
<dbReference type="GO" id="GO:0005886">
    <property type="term" value="C:plasma membrane"/>
    <property type="evidence" value="ECO:0007669"/>
    <property type="project" value="UniProtKB-SubCell"/>
</dbReference>
<evidence type="ECO:0000256" key="5">
    <source>
        <dbReference type="ARBA" id="ARBA00023136"/>
    </source>
</evidence>